<dbReference type="InterPro" id="IPR005467">
    <property type="entry name" value="His_kinase_dom"/>
</dbReference>
<keyword evidence="7" id="KW-0472">Membrane</keyword>
<feature type="signal peptide" evidence="8">
    <location>
        <begin position="1"/>
        <end position="19"/>
    </location>
</feature>
<dbReference type="EC" id="2.7.13.3" evidence="2"/>
<dbReference type="CDD" id="cd16922">
    <property type="entry name" value="HATPase_EvgS-ArcB-TorS-like"/>
    <property type="match status" value="1"/>
</dbReference>
<dbReference type="InterPro" id="IPR001638">
    <property type="entry name" value="Solute-binding_3/MltF_N"/>
</dbReference>
<reference evidence="10 11" key="1">
    <citation type="journal article" date="2015" name="Int. J. Syst. Evol. Microbiol.">
        <title>Carboxylicivirga linearis sp. nov., isolated from a sea cucumber culture pond.</title>
        <authorList>
            <person name="Wang F.Q."/>
            <person name="Zhou Y.X."/>
            <person name="Lin X.Z."/>
            <person name="Chen G.J."/>
            <person name="Du Z.J."/>
        </authorList>
    </citation>
    <scope>NUCLEOTIDE SEQUENCE [LARGE SCALE GENOMIC DNA]</scope>
    <source>
        <strain evidence="10 11">FB218</strain>
    </source>
</reference>
<dbReference type="Proteomes" id="UP000708576">
    <property type="component" value="Unassembled WGS sequence"/>
</dbReference>
<dbReference type="Pfam" id="PF00497">
    <property type="entry name" value="SBP_bac_3"/>
    <property type="match status" value="1"/>
</dbReference>
<evidence type="ECO:0000256" key="3">
    <source>
        <dbReference type="ARBA" id="ARBA00022553"/>
    </source>
</evidence>
<keyword evidence="7" id="KW-0812">Transmembrane</keyword>
<comment type="caution">
    <text evidence="10">The sequence shown here is derived from an EMBL/GenBank/DDBJ whole genome shotgun (WGS) entry which is preliminary data.</text>
</comment>
<dbReference type="InterPro" id="IPR036890">
    <property type="entry name" value="HATPase_C_sf"/>
</dbReference>
<keyword evidence="7" id="KW-1133">Transmembrane helix</keyword>
<evidence type="ECO:0000256" key="1">
    <source>
        <dbReference type="ARBA" id="ARBA00000085"/>
    </source>
</evidence>
<evidence type="ECO:0000256" key="4">
    <source>
        <dbReference type="ARBA" id="ARBA00022679"/>
    </source>
</evidence>
<dbReference type="NCBIfam" id="TIGR00229">
    <property type="entry name" value="sensory_box"/>
    <property type="match status" value="1"/>
</dbReference>
<evidence type="ECO:0000259" key="9">
    <source>
        <dbReference type="PROSITE" id="PS50109"/>
    </source>
</evidence>
<evidence type="ECO:0000313" key="11">
    <source>
        <dbReference type="Proteomes" id="UP000708576"/>
    </source>
</evidence>
<accession>A0ABS5JW04</accession>
<organism evidence="10 11">
    <name type="scientific">Carboxylicivirga linearis</name>
    <dbReference type="NCBI Taxonomy" id="1628157"/>
    <lineage>
        <taxon>Bacteria</taxon>
        <taxon>Pseudomonadati</taxon>
        <taxon>Bacteroidota</taxon>
        <taxon>Bacteroidia</taxon>
        <taxon>Marinilabiliales</taxon>
        <taxon>Marinilabiliaceae</taxon>
        <taxon>Carboxylicivirga</taxon>
    </lineage>
</organism>
<dbReference type="InterPro" id="IPR050736">
    <property type="entry name" value="Sensor_HK_Regulatory"/>
</dbReference>
<keyword evidence="3" id="KW-0597">Phosphoprotein</keyword>
<dbReference type="PANTHER" id="PTHR43711:SF31">
    <property type="entry name" value="HISTIDINE KINASE"/>
    <property type="match status" value="1"/>
</dbReference>
<dbReference type="SMART" id="SM00388">
    <property type="entry name" value="HisKA"/>
    <property type="match status" value="1"/>
</dbReference>
<dbReference type="SUPFAM" id="SSF47384">
    <property type="entry name" value="Homodimeric domain of signal transducing histidine kinase"/>
    <property type="match status" value="1"/>
</dbReference>
<keyword evidence="5" id="KW-0418">Kinase</keyword>
<dbReference type="SUPFAM" id="SSF53850">
    <property type="entry name" value="Periplasmic binding protein-like II"/>
    <property type="match status" value="1"/>
</dbReference>
<dbReference type="PROSITE" id="PS50109">
    <property type="entry name" value="HIS_KIN"/>
    <property type="match status" value="1"/>
</dbReference>
<dbReference type="Gene3D" id="1.10.287.130">
    <property type="match status" value="1"/>
</dbReference>
<proteinExistence type="predicted"/>
<name>A0ABS5JW04_9BACT</name>
<dbReference type="SUPFAM" id="SSF55785">
    <property type="entry name" value="PYP-like sensor domain (PAS domain)"/>
    <property type="match status" value="1"/>
</dbReference>
<evidence type="ECO:0000256" key="8">
    <source>
        <dbReference type="SAM" id="SignalP"/>
    </source>
</evidence>
<dbReference type="EMBL" id="JAGUCO010000007">
    <property type="protein sequence ID" value="MBS2099013.1"/>
    <property type="molecule type" value="Genomic_DNA"/>
</dbReference>
<evidence type="ECO:0000256" key="5">
    <source>
        <dbReference type="ARBA" id="ARBA00022777"/>
    </source>
</evidence>
<dbReference type="CDD" id="cd00082">
    <property type="entry name" value="HisKA"/>
    <property type="match status" value="1"/>
</dbReference>
<dbReference type="InterPro" id="IPR003594">
    <property type="entry name" value="HATPase_dom"/>
</dbReference>
<dbReference type="Gene3D" id="3.30.450.20">
    <property type="entry name" value="PAS domain"/>
    <property type="match status" value="1"/>
</dbReference>
<dbReference type="SUPFAM" id="SSF55874">
    <property type="entry name" value="ATPase domain of HSP90 chaperone/DNA topoisomerase II/histidine kinase"/>
    <property type="match status" value="1"/>
</dbReference>
<keyword evidence="4" id="KW-0808">Transferase</keyword>
<dbReference type="Gene3D" id="3.40.190.10">
    <property type="entry name" value="Periplasmic binding protein-like II"/>
    <property type="match status" value="2"/>
</dbReference>
<gene>
    <name evidence="10" type="ORF">KEM10_12045</name>
</gene>
<dbReference type="Gene3D" id="3.30.565.10">
    <property type="entry name" value="Histidine kinase-like ATPase, C-terminal domain"/>
    <property type="match status" value="1"/>
</dbReference>
<dbReference type="InterPro" id="IPR004358">
    <property type="entry name" value="Sig_transdc_His_kin-like_C"/>
</dbReference>
<keyword evidence="8" id="KW-0732">Signal</keyword>
<protein>
    <recommendedName>
        <fullName evidence="2">histidine kinase</fullName>
        <ecNumber evidence="2">2.7.13.3</ecNumber>
    </recommendedName>
</protein>
<evidence type="ECO:0000313" key="10">
    <source>
        <dbReference type="EMBL" id="MBS2099013.1"/>
    </source>
</evidence>
<sequence>MPKQLLTILAIFLASYVHTAAFNNKSSIDRELTVGVYQNPPLLFTDSTGQSKGIFIDILKNIANKKNWHLNYQEYTLEDILNATKNNEIDIAPCIAYSKERESLISYSKNPIFINWGVIYTAQNSQINNISDMQNKILGIEKGDIHGTAFINLLNDFNIHTNIRRYSNQIELVKAIENNEVEAIAINKVFGYNINMHHNLKQTSIFFNPVHLNFATSHESVELMSELDLAVSDFLTESPDVYHSIIDQWMLASVEKKQPIWLTIILYIIGSVLTALVIYLIYLRINITRNRLALKKELKLRLSNEKLITQLENEKSLILDSIEEQVVFIDNEYRILWANKAYKEKSLNKNDELIKQKCYEINYNENKPCQFCQIEKCKSSNVTEPSEYYDARINKFLRTTTSPVFDGGKTPIGFVKVISDITEKKKNEQELIAAKEKAEQADYMKSTFLANMSHEIRTPMNAIIGFSELLEDNELTADQKHNYLNIIQSNGHQLLQLISDILIFSQLESGHIELQYSSFKVIEILREIHQQFKSEKDKLNKHELQIQLSIDKIDENTILHSDNIRLKQILFNLMTNAIKFTEKGSITIGAFVEDKMLVIYVKDTGIGIAEEHLKKIFHRFQQVENPNHKKAEGTGLGLTISSDLITILGGKIKVESKPGSGTTFMVYHPLVEQKPTNIVSHIKELKMQKSTLQ</sequence>
<feature type="domain" description="Histidine kinase" evidence="9">
    <location>
        <begin position="451"/>
        <end position="672"/>
    </location>
</feature>
<evidence type="ECO:0000256" key="7">
    <source>
        <dbReference type="SAM" id="Phobius"/>
    </source>
</evidence>
<dbReference type="InterPro" id="IPR036097">
    <property type="entry name" value="HisK_dim/P_sf"/>
</dbReference>
<dbReference type="InterPro" id="IPR000014">
    <property type="entry name" value="PAS"/>
</dbReference>
<keyword evidence="6" id="KW-0902">Two-component regulatory system</keyword>
<feature type="transmembrane region" description="Helical" evidence="7">
    <location>
        <begin position="260"/>
        <end position="282"/>
    </location>
</feature>
<dbReference type="InterPro" id="IPR035965">
    <property type="entry name" value="PAS-like_dom_sf"/>
</dbReference>
<dbReference type="SMART" id="SM00387">
    <property type="entry name" value="HATPase_c"/>
    <property type="match status" value="1"/>
</dbReference>
<evidence type="ECO:0000256" key="2">
    <source>
        <dbReference type="ARBA" id="ARBA00012438"/>
    </source>
</evidence>
<dbReference type="PANTHER" id="PTHR43711">
    <property type="entry name" value="TWO-COMPONENT HISTIDINE KINASE"/>
    <property type="match status" value="1"/>
</dbReference>
<dbReference type="SMART" id="SM00062">
    <property type="entry name" value="PBPb"/>
    <property type="match status" value="1"/>
</dbReference>
<dbReference type="PRINTS" id="PR00344">
    <property type="entry name" value="BCTRLSENSOR"/>
</dbReference>
<keyword evidence="11" id="KW-1185">Reference proteome</keyword>
<comment type="catalytic activity">
    <reaction evidence="1">
        <text>ATP + protein L-histidine = ADP + protein N-phospho-L-histidine.</text>
        <dbReference type="EC" id="2.7.13.3"/>
    </reaction>
</comment>
<dbReference type="Pfam" id="PF00512">
    <property type="entry name" value="HisKA"/>
    <property type="match status" value="1"/>
</dbReference>
<evidence type="ECO:0000256" key="6">
    <source>
        <dbReference type="ARBA" id="ARBA00023012"/>
    </source>
</evidence>
<dbReference type="Pfam" id="PF13426">
    <property type="entry name" value="PAS_9"/>
    <property type="match status" value="1"/>
</dbReference>
<feature type="chain" id="PRO_5047292760" description="histidine kinase" evidence="8">
    <location>
        <begin position="20"/>
        <end position="693"/>
    </location>
</feature>
<dbReference type="InterPro" id="IPR003661">
    <property type="entry name" value="HisK_dim/P_dom"/>
</dbReference>
<dbReference type="Pfam" id="PF02518">
    <property type="entry name" value="HATPase_c"/>
    <property type="match status" value="1"/>
</dbReference>
<dbReference type="RefSeq" id="WP_212216253.1">
    <property type="nucleotide sequence ID" value="NZ_JAGUCO010000007.1"/>
</dbReference>